<reference evidence="9 10" key="1">
    <citation type="journal article" date="2018" name="BMC Genomics">
        <title>Comparative genome analysis of jujube witches'-broom Phytoplasma, an obligate pathogen that causes jujube witches'-broom disease.</title>
        <authorList>
            <person name="Wang J."/>
            <person name="Song L."/>
            <person name="Jiao Q."/>
            <person name="Yang S."/>
            <person name="Gao R."/>
            <person name="Lu X."/>
            <person name="Zhou G."/>
        </authorList>
    </citation>
    <scope>NUCLEOTIDE SEQUENCE [LARGE SCALE GENOMIC DNA]</scope>
    <source>
        <strain evidence="9">Jwb-nky</strain>
    </source>
</reference>
<evidence type="ECO:0000256" key="4">
    <source>
        <dbReference type="ARBA" id="ARBA00022980"/>
    </source>
</evidence>
<dbReference type="Pfam" id="PF01649">
    <property type="entry name" value="Ribosomal_S20p"/>
    <property type="match status" value="1"/>
</dbReference>
<evidence type="ECO:0000256" key="3">
    <source>
        <dbReference type="ARBA" id="ARBA00022884"/>
    </source>
</evidence>
<keyword evidence="5 7" id="KW-0687">Ribonucleoprotein</keyword>
<comment type="similarity">
    <text evidence="1 7">Belongs to the bacterial ribosomal protein bS20 family.</text>
</comment>
<dbReference type="GO" id="GO:0003735">
    <property type="term" value="F:structural constituent of ribosome"/>
    <property type="evidence" value="ECO:0007669"/>
    <property type="project" value="InterPro"/>
</dbReference>
<evidence type="ECO:0000256" key="6">
    <source>
        <dbReference type="ARBA" id="ARBA00035136"/>
    </source>
</evidence>
<evidence type="ECO:0000313" key="9">
    <source>
        <dbReference type="EMBL" id="AYJ00970.1"/>
    </source>
</evidence>
<dbReference type="InterPro" id="IPR002583">
    <property type="entry name" value="Ribosomal_bS20"/>
</dbReference>
<evidence type="ECO:0000256" key="8">
    <source>
        <dbReference type="SAM" id="MobiDB-lite"/>
    </source>
</evidence>
<dbReference type="InterPro" id="IPR036510">
    <property type="entry name" value="Ribosomal_bS20_sf"/>
</dbReference>
<organism evidence="9 10">
    <name type="scientific">Ziziphus jujuba witches'-broom phytoplasma</name>
    <dbReference type="NCBI Taxonomy" id="135727"/>
    <lineage>
        <taxon>Bacteria</taxon>
        <taxon>Bacillati</taxon>
        <taxon>Mycoplasmatota</taxon>
        <taxon>Mollicutes</taxon>
        <taxon>Acholeplasmatales</taxon>
        <taxon>Acholeplasmataceae</taxon>
        <taxon>Candidatus Phytoplasma</taxon>
        <taxon>16SrV (Elm yellows group)</taxon>
    </lineage>
</organism>
<dbReference type="Proteomes" id="UP000272462">
    <property type="component" value="Chromosome"/>
</dbReference>
<dbReference type="NCBIfam" id="TIGR00029">
    <property type="entry name" value="S20"/>
    <property type="match status" value="1"/>
</dbReference>
<keyword evidence="2 7" id="KW-0699">rRNA-binding</keyword>
<keyword evidence="10" id="KW-1185">Reference proteome</keyword>
<evidence type="ECO:0000256" key="7">
    <source>
        <dbReference type="HAMAP-Rule" id="MF_00500"/>
    </source>
</evidence>
<protein>
    <recommendedName>
        <fullName evidence="6 7">Small ribosomal subunit protein bS20</fullName>
    </recommendedName>
</protein>
<dbReference type="GO" id="GO:0070181">
    <property type="term" value="F:small ribosomal subunit rRNA binding"/>
    <property type="evidence" value="ECO:0007669"/>
    <property type="project" value="TreeGrafter"/>
</dbReference>
<evidence type="ECO:0000256" key="2">
    <source>
        <dbReference type="ARBA" id="ARBA00022730"/>
    </source>
</evidence>
<dbReference type="EMBL" id="CP025121">
    <property type="protein sequence ID" value="AYJ00970.1"/>
    <property type="molecule type" value="Genomic_DNA"/>
</dbReference>
<dbReference type="HAMAP" id="MF_00500">
    <property type="entry name" value="Ribosomal_bS20"/>
    <property type="match status" value="1"/>
</dbReference>
<dbReference type="AlphaFoldDB" id="A0A660HLN4"/>
<dbReference type="PANTHER" id="PTHR33398">
    <property type="entry name" value="30S RIBOSOMAL PROTEIN S20"/>
    <property type="match status" value="1"/>
</dbReference>
<evidence type="ECO:0000256" key="1">
    <source>
        <dbReference type="ARBA" id="ARBA00007634"/>
    </source>
</evidence>
<keyword evidence="4 7" id="KW-0689">Ribosomal protein</keyword>
<feature type="region of interest" description="Disordered" evidence="8">
    <location>
        <begin position="1"/>
        <end position="22"/>
    </location>
</feature>
<comment type="function">
    <text evidence="7">Binds directly to 16S ribosomal RNA.</text>
</comment>
<dbReference type="KEGG" id="pzi:CWO85_00210"/>
<accession>A0A660HLN4</accession>
<proteinExistence type="inferred from homology"/>
<dbReference type="GO" id="GO:0015935">
    <property type="term" value="C:small ribosomal subunit"/>
    <property type="evidence" value="ECO:0007669"/>
    <property type="project" value="TreeGrafter"/>
</dbReference>
<evidence type="ECO:0000313" key="10">
    <source>
        <dbReference type="Proteomes" id="UP000272462"/>
    </source>
</evidence>
<dbReference type="GO" id="GO:0006412">
    <property type="term" value="P:translation"/>
    <property type="evidence" value="ECO:0007669"/>
    <property type="project" value="UniProtKB-UniRule"/>
</dbReference>
<dbReference type="SUPFAM" id="SSF46992">
    <property type="entry name" value="Ribosomal protein S20"/>
    <property type="match status" value="1"/>
</dbReference>
<dbReference type="Gene3D" id="1.20.58.110">
    <property type="entry name" value="Ribosomal protein S20"/>
    <property type="match status" value="1"/>
</dbReference>
<evidence type="ECO:0000256" key="5">
    <source>
        <dbReference type="ARBA" id="ARBA00023274"/>
    </source>
</evidence>
<keyword evidence="3 7" id="KW-0694">RNA-binding</keyword>
<sequence>MANIKQQKKRVKTDAKRRLKRKSYKSKMRTLDNNFNKFIASADKEQAIIFFNKMNGALDKGVSKGIYHKNFVSRNKSKISKLLNSILK</sequence>
<dbReference type="OrthoDB" id="9808392at2"/>
<dbReference type="PANTHER" id="PTHR33398:SF1">
    <property type="entry name" value="SMALL RIBOSOMAL SUBUNIT PROTEIN BS20C"/>
    <property type="match status" value="1"/>
</dbReference>
<dbReference type="RefSeq" id="WP_121463702.1">
    <property type="nucleotide sequence ID" value="NZ_CP025121.1"/>
</dbReference>
<dbReference type="GO" id="GO:0005829">
    <property type="term" value="C:cytosol"/>
    <property type="evidence" value="ECO:0007669"/>
    <property type="project" value="TreeGrafter"/>
</dbReference>
<gene>
    <name evidence="7 9" type="primary">rpsT</name>
    <name evidence="9" type="ORF">CWO85_00210</name>
</gene>
<name>A0A660HLN4_ZIZJU</name>